<evidence type="ECO:0000256" key="2">
    <source>
        <dbReference type="ARBA" id="ARBA00003257"/>
    </source>
</evidence>
<dbReference type="PANTHER" id="PTHR43507">
    <property type="entry name" value="NADH-UBIQUINONE OXIDOREDUCTASE CHAIN 4"/>
    <property type="match status" value="1"/>
</dbReference>
<dbReference type="GO" id="GO:0042773">
    <property type="term" value="P:ATP synthesis coupled electron transport"/>
    <property type="evidence" value="ECO:0007669"/>
    <property type="project" value="InterPro"/>
</dbReference>
<feature type="chain" id="PRO_5001697984" description="NADH-ubiquinone oxidoreductase chain 4" evidence="9">
    <location>
        <begin position="23"/>
        <end position="727"/>
    </location>
</feature>
<keyword evidence="8" id="KW-0830">Ubiquinone</keyword>
<feature type="transmembrane region" description="Helical" evidence="8">
    <location>
        <begin position="451"/>
        <end position="472"/>
    </location>
</feature>
<dbReference type="OrthoDB" id="2979252at2759"/>
<evidence type="ECO:0000256" key="5">
    <source>
        <dbReference type="ARBA" id="ARBA00022692"/>
    </source>
</evidence>
<dbReference type="GO" id="GO:0048039">
    <property type="term" value="F:ubiquinone binding"/>
    <property type="evidence" value="ECO:0007669"/>
    <property type="project" value="TreeGrafter"/>
</dbReference>
<dbReference type="InterPro" id="IPR003918">
    <property type="entry name" value="NADH_UbQ_OxRdtase"/>
</dbReference>
<evidence type="ECO:0000259" key="10">
    <source>
        <dbReference type="Pfam" id="PF00361"/>
    </source>
</evidence>
<dbReference type="Gene3D" id="3.10.28.10">
    <property type="entry name" value="Homing endonucleases"/>
    <property type="match status" value="2"/>
</dbReference>
<keyword evidence="6 8" id="KW-1133">Transmembrane helix</keyword>
<sequence length="727" mass="81446">MLQLLLIVPLLGALALLPFSAGSQNAGLNSEVRMKQVALFASLVNFIISMVLWAQFDSSVSHYQFQEEFTQISFCHLHLGIDGISLYFVLLTTFITPICILSNWHDIKVGLKYFLIAFLVLETLQIAVFVVLDLLLFYIFFESVLIPLFLIVGIWGASEARIRAAFLLFLYTLAGSLFMLLAIMVIYYNVGSTDFIVLSLQKISLESQKILWIGFFIAFAVKTPLFPFHIWLPRAHSEAPLAGSILLAAIILKFPVYGVMRVLLQLLPDATNYFSPLVQTIAIISLVYASLATIIQHDTKALVAYSSVAHMGVIILGLFSNTITGVEGAILLSLAHGFVSPGLFICVGGVLYNRYHTRTIAYYRGLALTMPLFTILFFLFTMANSGVPLTLNWAGEFLSLTGMWDRSPVIAVLGASGIVFSACYSFWLYNRISYGSFSPYLTVTNDVTRREFMLLISLMIPVVLLGIFPNVILDTLHISVTTLLYDISTTTSLSDIGSTGLISLSALIPIKPADDKPRRLTNLERAQFSLPKEQEEIVVGSLLGDLHARKRSLNTYLKFEQGVIHKEYLLGLYEQFKNYCSASPKIHNPKPDKRTGRVYSAIYFRTYSLPCFNKYYNLFYRDGVKIVPQNIAELLTLRSLAFWISEDGKNFKGAGLTLCTDSFTVAEVQLLREALKNNFNVNTSIHKISRANGAVCERIYIDKTSLEEIKPLLKEHMHESMLYKIGF</sequence>
<feature type="transmembrane region" description="Helical" evidence="8">
    <location>
        <begin position="244"/>
        <end position="267"/>
    </location>
</feature>
<comment type="caution">
    <text evidence="12">The sequence shown here is derived from an EMBL/GenBank/DDBJ whole genome shotgun (WGS) entry which is preliminary data.</text>
</comment>
<proteinExistence type="inferred from homology"/>
<comment type="subcellular location">
    <subcellularLocation>
        <location evidence="3">Membrane</location>
        <topology evidence="3">Multi-pass membrane protein</topology>
    </subcellularLocation>
    <subcellularLocation>
        <location evidence="8">Mitochondrion membrane</location>
        <topology evidence="8">Multi-pass membrane protein</topology>
    </subcellularLocation>
</comment>
<feature type="signal peptide" evidence="9">
    <location>
        <begin position="1"/>
        <end position="22"/>
    </location>
</feature>
<keyword evidence="13" id="KW-1185">Reference proteome</keyword>
<evidence type="ECO:0000259" key="11">
    <source>
        <dbReference type="Pfam" id="PF03161"/>
    </source>
</evidence>
<feature type="transmembrane region" description="Helical" evidence="8">
    <location>
        <begin position="273"/>
        <end position="295"/>
    </location>
</feature>
<keyword evidence="8" id="KW-0249">Electron transport</keyword>
<evidence type="ECO:0000256" key="9">
    <source>
        <dbReference type="SAM" id="SignalP"/>
    </source>
</evidence>
<feature type="transmembrane region" description="Helical" evidence="8">
    <location>
        <begin position="138"/>
        <end position="157"/>
    </location>
</feature>
<dbReference type="Pfam" id="PF03161">
    <property type="entry name" value="LAGLIDADG_2"/>
    <property type="match status" value="1"/>
</dbReference>
<feature type="transmembrane region" description="Helical" evidence="8">
    <location>
        <begin position="164"/>
        <end position="190"/>
    </location>
</feature>
<dbReference type="GO" id="GO:0015990">
    <property type="term" value="P:electron transport coupled proton transport"/>
    <property type="evidence" value="ECO:0007669"/>
    <property type="project" value="TreeGrafter"/>
</dbReference>
<evidence type="ECO:0000256" key="7">
    <source>
        <dbReference type="ARBA" id="ARBA00023136"/>
    </source>
</evidence>
<dbReference type="AlphaFoldDB" id="A0A074RKQ6"/>
<dbReference type="STRING" id="1423351.A0A074RKQ6"/>
<dbReference type="GO" id="GO:0004519">
    <property type="term" value="F:endonuclease activity"/>
    <property type="evidence" value="ECO:0007669"/>
    <property type="project" value="InterPro"/>
</dbReference>
<dbReference type="PRINTS" id="PR01437">
    <property type="entry name" value="NUOXDRDTASE4"/>
</dbReference>
<geneLocation type="mitochondrion" evidence="12"/>
<reference evidence="12 13" key="1">
    <citation type="submission" date="2013-12" db="EMBL/GenBank/DDBJ databases">
        <authorList>
            <person name="Cubeta M."/>
            <person name="Pakala S."/>
            <person name="Fedorova N."/>
            <person name="Thomas E."/>
            <person name="Dean R."/>
            <person name="Jabaji S."/>
            <person name="Neate S."/>
            <person name="Toda T."/>
            <person name="Tavantzis S."/>
            <person name="Vilgalys R."/>
            <person name="Bharathan N."/>
            <person name="Pakala S."/>
            <person name="Losada L.S."/>
            <person name="Zafar N."/>
            <person name="Nierman W."/>
        </authorList>
    </citation>
    <scope>NUCLEOTIDE SEQUENCE [LARGE SCALE GENOMIC DNA]</scope>
    <source>
        <strain evidence="12 13">123E</strain>
    </source>
</reference>
<feature type="transmembrane region" description="Helical" evidence="8">
    <location>
        <begin position="365"/>
        <end position="389"/>
    </location>
</feature>
<comment type="function">
    <text evidence="2">Core subunit of the mitochondrial membrane respiratory chain NADH dehydrogenase (Complex I) that is believed to belong to the minimal assembly required for catalysis. Complex I functions in the transfer of electrons from NADH to the respiratory chain. The immediate electron acceptor for the enzyme is believed to be ubiquinone.</text>
</comment>
<evidence type="ECO:0000313" key="13">
    <source>
        <dbReference type="Proteomes" id="UP000027456"/>
    </source>
</evidence>
<organism evidence="12 13">
    <name type="scientific">Rhizoctonia solani 123E</name>
    <dbReference type="NCBI Taxonomy" id="1423351"/>
    <lineage>
        <taxon>Eukaryota</taxon>
        <taxon>Fungi</taxon>
        <taxon>Dikarya</taxon>
        <taxon>Basidiomycota</taxon>
        <taxon>Agaricomycotina</taxon>
        <taxon>Agaricomycetes</taxon>
        <taxon>Cantharellales</taxon>
        <taxon>Ceratobasidiaceae</taxon>
        <taxon>Rhizoctonia</taxon>
    </lineage>
</organism>
<evidence type="ECO:0000256" key="1">
    <source>
        <dbReference type="ARBA" id="ARBA00002670"/>
    </source>
</evidence>
<keyword evidence="8" id="KW-0679">Respiratory chain</keyword>
<feature type="transmembrane region" description="Helical" evidence="8">
    <location>
        <begin position="37"/>
        <end position="56"/>
    </location>
</feature>
<comment type="function">
    <text evidence="8">Core subunit of the mitochondrial membrane respiratory chain NADH dehydrogenase (Complex I) which catalyzes electron transfer from NADH through the respiratory chain, using ubiquinone as an electron acceptor. Essential for the catalytic activity and assembly of complex I.</text>
</comment>
<dbReference type="InterPro" id="IPR001750">
    <property type="entry name" value="ND/Mrp_TM"/>
</dbReference>
<keyword evidence="8" id="KW-0520">NAD</keyword>
<dbReference type="PANTHER" id="PTHR43507:SF1">
    <property type="entry name" value="NADH-UBIQUINONE OXIDOREDUCTASE CHAIN 4"/>
    <property type="match status" value="1"/>
</dbReference>
<accession>A0A074RKQ6</accession>
<dbReference type="InterPro" id="IPR004860">
    <property type="entry name" value="LAGLIDADG_dom"/>
</dbReference>
<feature type="transmembrane region" description="Helical" evidence="8">
    <location>
        <begin position="210"/>
        <end position="232"/>
    </location>
</feature>
<evidence type="ECO:0000256" key="6">
    <source>
        <dbReference type="ARBA" id="ARBA00022989"/>
    </source>
</evidence>
<comment type="catalytic activity">
    <reaction evidence="8">
        <text>a ubiquinone + NADH + 5 H(+)(in) = a ubiquinol + NAD(+) + 4 H(+)(out)</text>
        <dbReference type="Rhea" id="RHEA:29091"/>
        <dbReference type="Rhea" id="RHEA-COMP:9565"/>
        <dbReference type="Rhea" id="RHEA-COMP:9566"/>
        <dbReference type="ChEBI" id="CHEBI:15378"/>
        <dbReference type="ChEBI" id="CHEBI:16389"/>
        <dbReference type="ChEBI" id="CHEBI:17976"/>
        <dbReference type="ChEBI" id="CHEBI:57540"/>
        <dbReference type="ChEBI" id="CHEBI:57945"/>
        <dbReference type="EC" id="7.1.1.2"/>
    </reaction>
</comment>
<dbReference type="GO" id="GO:0031966">
    <property type="term" value="C:mitochondrial membrane"/>
    <property type="evidence" value="ECO:0007669"/>
    <property type="project" value="UniProtKB-SubCell"/>
</dbReference>
<evidence type="ECO:0000256" key="3">
    <source>
        <dbReference type="ARBA" id="ARBA00004141"/>
    </source>
</evidence>
<dbReference type="GO" id="GO:0008137">
    <property type="term" value="F:NADH dehydrogenase (ubiquinone) activity"/>
    <property type="evidence" value="ECO:0007669"/>
    <property type="project" value="UniProtKB-UniRule"/>
</dbReference>
<feature type="transmembrane region" description="Helical" evidence="8">
    <location>
        <begin position="329"/>
        <end position="353"/>
    </location>
</feature>
<keyword evidence="8" id="KW-0813">Transport</keyword>
<evidence type="ECO:0000256" key="4">
    <source>
        <dbReference type="ARBA" id="ARBA00009025"/>
    </source>
</evidence>
<comment type="similarity">
    <text evidence="4 8">Belongs to the complex I subunit 4 family.</text>
</comment>
<feature type="domain" description="Homing endonuclease LAGLIDADG" evidence="11">
    <location>
        <begin position="536"/>
        <end position="707"/>
    </location>
</feature>
<evidence type="ECO:0000313" key="12">
    <source>
        <dbReference type="EMBL" id="KEP45273.1"/>
    </source>
</evidence>
<dbReference type="GO" id="GO:0003954">
    <property type="term" value="F:NADH dehydrogenase activity"/>
    <property type="evidence" value="ECO:0007669"/>
    <property type="project" value="TreeGrafter"/>
</dbReference>
<dbReference type="HOGENOM" id="CLU_007100_4_3_1"/>
<evidence type="ECO:0000256" key="8">
    <source>
        <dbReference type="RuleBase" id="RU003297"/>
    </source>
</evidence>
<keyword evidence="7 8" id="KW-0472">Membrane</keyword>
<dbReference type="Pfam" id="PF00361">
    <property type="entry name" value="Proton_antipo_M"/>
    <property type="match status" value="1"/>
</dbReference>
<dbReference type="NCBIfam" id="TIGR01972">
    <property type="entry name" value="NDH_I_M"/>
    <property type="match status" value="1"/>
</dbReference>
<dbReference type="EMBL" id="AZST01002012">
    <property type="protein sequence ID" value="KEP45273.1"/>
    <property type="molecule type" value="Genomic_DNA"/>
</dbReference>
<gene>
    <name evidence="12" type="ORF">V565_294130</name>
</gene>
<dbReference type="SUPFAM" id="SSF55608">
    <property type="entry name" value="Homing endonucleases"/>
    <property type="match status" value="1"/>
</dbReference>
<protein>
    <recommendedName>
        <fullName evidence="8">NADH-ubiquinone oxidoreductase chain 4</fullName>
        <ecNumber evidence="8">7.1.1.2</ecNumber>
    </recommendedName>
</protein>
<name>A0A074RKQ6_9AGAM</name>
<dbReference type="InterPro" id="IPR027434">
    <property type="entry name" value="Homing_endonucl"/>
</dbReference>
<keyword evidence="8 12" id="KW-0496">Mitochondrion</keyword>
<feature type="domain" description="NADH:quinone oxidoreductase/Mrp antiporter transmembrane" evidence="10">
    <location>
        <begin position="133"/>
        <end position="416"/>
    </location>
</feature>
<dbReference type="EC" id="7.1.1.2" evidence="8"/>
<keyword evidence="5 8" id="KW-0812">Transmembrane</keyword>
<dbReference type="InterPro" id="IPR010227">
    <property type="entry name" value="NADH_Q_OxRdtase_chainM/4"/>
</dbReference>
<feature type="transmembrane region" description="Helical" evidence="8">
    <location>
        <begin position="409"/>
        <end position="430"/>
    </location>
</feature>
<feature type="transmembrane region" description="Helical" evidence="8">
    <location>
        <begin position="302"/>
        <end position="323"/>
    </location>
</feature>
<keyword evidence="9" id="KW-0732">Signal</keyword>
<feature type="transmembrane region" description="Helical" evidence="8">
    <location>
        <begin position="113"/>
        <end position="132"/>
    </location>
</feature>
<dbReference type="Proteomes" id="UP000027456">
    <property type="component" value="Unassembled WGS sequence"/>
</dbReference>
<comment type="function">
    <text evidence="1">Mitochondrial DNA endonuclease involved in intron homing.</text>
</comment>